<proteinExistence type="inferred from homology"/>
<evidence type="ECO:0000256" key="6">
    <source>
        <dbReference type="ARBA" id="ARBA00022989"/>
    </source>
</evidence>
<dbReference type="Gene3D" id="3.30.300.30">
    <property type="match status" value="1"/>
</dbReference>
<dbReference type="EMBL" id="MBPK01000040">
    <property type="protein sequence ID" value="PKT80877.1"/>
    <property type="molecule type" value="Genomic_DNA"/>
</dbReference>
<evidence type="ECO:0000256" key="3">
    <source>
        <dbReference type="ARBA" id="ARBA00007971"/>
    </source>
</evidence>
<keyword evidence="10" id="KW-0175">Coiled coil</keyword>
<evidence type="ECO:0000259" key="12">
    <source>
        <dbReference type="Pfam" id="PF01514"/>
    </source>
</evidence>
<dbReference type="GO" id="GO:0009431">
    <property type="term" value="C:bacterial-type flagellum basal body, MS ring"/>
    <property type="evidence" value="ECO:0007669"/>
    <property type="project" value="InterPro"/>
</dbReference>
<dbReference type="InterPro" id="IPR043427">
    <property type="entry name" value="YscJ/FliF"/>
</dbReference>
<reference evidence="14 15" key="1">
    <citation type="submission" date="2016-07" db="EMBL/GenBank/DDBJ databases">
        <title>Detection of Helicobacter winghamensis from caecal content of red fox (Vulpes vulpes).</title>
        <authorList>
            <person name="Zanoni R.G."/>
            <person name="Florio D."/>
            <person name="Caffara M."/>
            <person name="Renzi M."/>
            <person name="Parisi A."/>
            <person name="Pasquali F."/>
            <person name="Manfreda G."/>
        </authorList>
    </citation>
    <scope>NUCLEOTIDE SEQUENCE [LARGE SCALE GENOMIC DNA]</scope>
    <source>
        <strain evidence="14 15">295_13</strain>
    </source>
</reference>
<evidence type="ECO:0000256" key="1">
    <source>
        <dbReference type="ARBA" id="ARBA00004117"/>
    </source>
</evidence>
<evidence type="ECO:0000313" key="15">
    <source>
        <dbReference type="Proteomes" id="UP000233350"/>
    </source>
</evidence>
<dbReference type="STRING" id="556267.HWAG_00120"/>
<keyword evidence="5 11" id="KW-0812">Transmembrane</keyword>
<dbReference type="GO" id="GO:0005886">
    <property type="term" value="C:plasma membrane"/>
    <property type="evidence" value="ECO:0007669"/>
    <property type="project" value="UniProtKB-SubCell"/>
</dbReference>
<evidence type="ECO:0000256" key="5">
    <source>
        <dbReference type="ARBA" id="ARBA00022692"/>
    </source>
</evidence>
<organism evidence="14 15">
    <name type="scientific">Helicobacter winghamensis</name>
    <dbReference type="NCBI Taxonomy" id="157268"/>
    <lineage>
        <taxon>Bacteria</taxon>
        <taxon>Pseudomonadati</taxon>
        <taxon>Campylobacterota</taxon>
        <taxon>Epsilonproteobacteria</taxon>
        <taxon>Campylobacterales</taxon>
        <taxon>Helicobacteraceae</taxon>
        <taxon>Helicobacter</taxon>
    </lineage>
</organism>
<accession>A0A2N3PIX1</accession>
<keyword evidence="6 11" id="KW-1133">Transmembrane helix</keyword>
<dbReference type="RefSeq" id="WP_006801812.1">
    <property type="nucleotide sequence ID" value="NZ_CABKOI010000021.1"/>
</dbReference>
<dbReference type="PIRSF" id="PIRSF004862">
    <property type="entry name" value="FliF"/>
    <property type="match status" value="1"/>
</dbReference>
<dbReference type="InterPro" id="IPR006182">
    <property type="entry name" value="FliF_N_dom"/>
</dbReference>
<dbReference type="InterPro" id="IPR013556">
    <property type="entry name" value="Flag_M-ring_C"/>
</dbReference>
<feature type="domain" description="Flagellar M-ring N-terminal" evidence="12">
    <location>
        <begin position="54"/>
        <end position="225"/>
    </location>
</feature>
<evidence type="ECO:0000256" key="11">
    <source>
        <dbReference type="SAM" id="Phobius"/>
    </source>
</evidence>
<keyword evidence="14" id="KW-0966">Cell projection</keyword>
<comment type="subcellular location">
    <subcellularLocation>
        <location evidence="1 9">Bacterial flagellum basal body</location>
    </subcellularLocation>
    <subcellularLocation>
        <location evidence="2">Cell membrane</location>
        <topology evidence="2">Multi-pass membrane protein</topology>
    </subcellularLocation>
</comment>
<gene>
    <name evidence="14" type="ORF">BCM31_02655</name>
</gene>
<keyword evidence="14" id="KW-0282">Flagellum</keyword>
<dbReference type="AlphaFoldDB" id="A0A2N3PIX1"/>
<evidence type="ECO:0000256" key="8">
    <source>
        <dbReference type="ARBA" id="ARBA00023143"/>
    </source>
</evidence>
<dbReference type="InterPro" id="IPR045851">
    <property type="entry name" value="AMP-bd_C_sf"/>
</dbReference>
<keyword evidence="15" id="KW-1185">Reference proteome</keyword>
<dbReference type="GO" id="GO:0071973">
    <property type="term" value="P:bacterial-type flagellum-dependent cell motility"/>
    <property type="evidence" value="ECO:0007669"/>
    <property type="project" value="InterPro"/>
</dbReference>
<dbReference type="Proteomes" id="UP000233350">
    <property type="component" value="Unassembled WGS sequence"/>
</dbReference>
<name>A0A2N3PIX1_9HELI</name>
<evidence type="ECO:0000259" key="13">
    <source>
        <dbReference type="Pfam" id="PF08345"/>
    </source>
</evidence>
<dbReference type="PANTHER" id="PTHR30046">
    <property type="entry name" value="FLAGELLAR M-RING PROTEIN"/>
    <property type="match status" value="1"/>
</dbReference>
<protein>
    <recommendedName>
        <fullName evidence="9">Flagellar M-ring protein</fullName>
    </recommendedName>
</protein>
<dbReference type="GO" id="GO:0003774">
    <property type="term" value="F:cytoskeletal motor activity"/>
    <property type="evidence" value="ECO:0007669"/>
    <property type="project" value="InterPro"/>
</dbReference>
<evidence type="ECO:0000313" key="14">
    <source>
        <dbReference type="EMBL" id="PKT80877.1"/>
    </source>
</evidence>
<keyword evidence="7 11" id="KW-0472">Membrane</keyword>
<keyword evidence="4" id="KW-1003">Cell membrane</keyword>
<comment type="function">
    <text evidence="9">The M ring may be actively involved in energy transduction.</text>
</comment>
<evidence type="ECO:0000256" key="2">
    <source>
        <dbReference type="ARBA" id="ARBA00004651"/>
    </source>
</evidence>
<dbReference type="PRINTS" id="PR01009">
    <property type="entry name" value="FLGMRINGFLIF"/>
</dbReference>
<dbReference type="NCBIfam" id="TIGR00206">
    <property type="entry name" value="fliF"/>
    <property type="match status" value="1"/>
</dbReference>
<dbReference type="InterPro" id="IPR000067">
    <property type="entry name" value="FlgMring_FliF"/>
</dbReference>
<feature type="coiled-coil region" evidence="10">
    <location>
        <begin position="478"/>
        <end position="519"/>
    </location>
</feature>
<evidence type="ECO:0000256" key="7">
    <source>
        <dbReference type="ARBA" id="ARBA00023136"/>
    </source>
</evidence>
<comment type="caution">
    <text evidence="14">The sequence shown here is derived from an EMBL/GenBank/DDBJ whole genome shotgun (WGS) entry which is preliminary data.</text>
</comment>
<keyword evidence="8 9" id="KW-0975">Bacterial flagellum</keyword>
<evidence type="ECO:0000256" key="9">
    <source>
        <dbReference type="PIRNR" id="PIRNR004862"/>
    </source>
</evidence>
<dbReference type="Pfam" id="PF08345">
    <property type="entry name" value="YscJ_FliF_C"/>
    <property type="match status" value="1"/>
</dbReference>
<feature type="transmembrane region" description="Helical" evidence="11">
    <location>
        <begin position="23"/>
        <end position="42"/>
    </location>
</feature>
<sequence>MDLKALFEQIRNLYKKLNKKQKIVILATIVVVVGFISALIVWNSTSNKTGILYPGYAVLFEGVSPEDGALIIQQLQQDKIPYKIPKDNTILIPQEFVYEERMKLASNGIPKSSKIGFEIFDTKDFGATDFDQRIKYLRAIEGELARTIESLAPIQKATVHLAQPEKTVFISEQTPPTASVVLVFKPAQTLTPKQISGIKNIVSSAVPNLTIQNVEVVNEKGEPLSELDELGGARELAVAQLRYKTDFEHALEEKIVNILSPIAGGREGVVAKVTAEFDFAQKESTQEYYDPNNVVRSIQDLEEKREGFRPKEIGGVPGVVSNIGPVQGLEDDNTKEKYEKTQNTTNFEISKTISNIKGEFATIRRLSAAVVVDGRYEKELNEEGVEQLKYIALNEEDMTKISALVRQAIGYNNQRGDEVSVSNFQLNGQLSGFKARTPLERFLEASAKLLEPFMPLLKYVLVGIILFFFYKKVIVPFSERMLEAKADEEEELESLIKIDEDEEENSDRLNEMRRRIEDQLGFGNGGNEDEIKYNVLLEKIKELTMEKPAELANLFQTLVHDELGIDNIGGKR</sequence>
<comment type="similarity">
    <text evidence="3 9">Belongs to the FliF family.</text>
</comment>
<dbReference type="OrthoDB" id="9807026at2"/>
<feature type="domain" description="Flagellar M-ring C-terminal" evidence="13">
    <location>
        <begin position="260"/>
        <end position="425"/>
    </location>
</feature>
<evidence type="ECO:0000256" key="10">
    <source>
        <dbReference type="SAM" id="Coils"/>
    </source>
</evidence>
<keyword evidence="14" id="KW-0969">Cilium</keyword>
<dbReference type="GeneID" id="97289579"/>
<evidence type="ECO:0000256" key="4">
    <source>
        <dbReference type="ARBA" id="ARBA00022475"/>
    </source>
</evidence>
<dbReference type="PANTHER" id="PTHR30046:SF0">
    <property type="entry name" value="FLAGELLAR M-RING PROTEIN"/>
    <property type="match status" value="1"/>
</dbReference>
<dbReference type="Pfam" id="PF01514">
    <property type="entry name" value="YscJ_FliF"/>
    <property type="match status" value="1"/>
</dbReference>